<dbReference type="InterPro" id="IPR019888">
    <property type="entry name" value="Tscrpt_reg_AsnC-like"/>
</dbReference>
<organism evidence="5 6">
    <name type="scientific">Lentisphaera profundi</name>
    <dbReference type="NCBI Taxonomy" id="1658616"/>
    <lineage>
        <taxon>Bacteria</taxon>
        <taxon>Pseudomonadati</taxon>
        <taxon>Lentisphaerota</taxon>
        <taxon>Lentisphaeria</taxon>
        <taxon>Lentisphaerales</taxon>
        <taxon>Lentisphaeraceae</taxon>
        <taxon>Lentisphaera</taxon>
    </lineage>
</organism>
<dbReference type="PROSITE" id="PS50956">
    <property type="entry name" value="HTH_ASNC_2"/>
    <property type="match status" value="1"/>
</dbReference>
<dbReference type="PRINTS" id="PR00033">
    <property type="entry name" value="HTHASNC"/>
</dbReference>
<dbReference type="Pfam" id="PF01037">
    <property type="entry name" value="AsnC_trans_reg"/>
    <property type="match status" value="1"/>
</dbReference>
<evidence type="ECO:0000256" key="1">
    <source>
        <dbReference type="ARBA" id="ARBA00023015"/>
    </source>
</evidence>
<evidence type="ECO:0000313" key="5">
    <source>
        <dbReference type="EMBL" id="WDE96262.1"/>
    </source>
</evidence>
<evidence type="ECO:0000259" key="4">
    <source>
        <dbReference type="PROSITE" id="PS50956"/>
    </source>
</evidence>
<dbReference type="InterPro" id="IPR036388">
    <property type="entry name" value="WH-like_DNA-bd_sf"/>
</dbReference>
<dbReference type="RefSeq" id="WP_274150338.1">
    <property type="nucleotide sequence ID" value="NZ_CP117811.1"/>
</dbReference>
<protein>
    <submittedName>
        <fullName evidence="5">Lrp/AsnC family transcriptional regulator</fullName>
    </submittedName>
</protein>
<dbReference type="InterPro" id="IPR036390">
    <property type="entry name" value="WH_DNA-bd_sf"/>
</dbReference>
<evidence type="ECO:0000256" key="2">
    <source>
        <dbReference type="ARBA" id="ARBA00023125"/>
    </source>
</evidence>
<keyword evidence="1" id="KW-0805">Transcription regulation</keyword>
<evidence type="ECO:0000313" key="6">
    <source>
        <dbReference type="Proteomes" id="UP001214250"/>
    </source>
</evidence>
<dbReference type="InterPro" id="IPR011008">
    <property type="entry name" value="Dimeric_a/b-barrel"/>
</dbReference>
<sequence length="150" mass="16879">MSNAKEIIDPLDWEIIEKLRENGRLSNSAIARELNVTEGTVRHRVKRLTEKGILKISGAVKPGYVEKELLVVLGVSISESSKLRTAFEKITKLPEVRTTFITSGRYDFMIVVAVRGNRGLINFLTTSIAGVKEIINTESFIVLKTDNYWI</sequence>
<dbReference type="InterPro" id="IPR000485">
    <property type="entry name" value="AsnC-type_HTH_dom"/>
</dbReference>
<keyword evidence="2" id="KW-0238">DNA-binding</keyword>
<feature type="domain" description="HTH asnC-type" evidence="4">
    <location>
        <begin position="8"/>
        <end position="76"/>
    </location>
</feature>
<dbReference type="SUPFAM" id="SSF46785">
    <property type="entry name" value="Winged helix' DNA-binding domain"/>
    <property type="match status" value="1"/>
</dbReference>
<dbReference type="Pfam" id="PF13412">
    <property type="entry name" value="HTH_24"/>
    <property type="match status" value="1"/>
</dbReference>
<dbReference type="InterPro" id="IPR019887">
    <property type="entry name" value="Tscrpt_reg_AsnC/Lrp_C"/>
</dbReference>
<dbReference type="SUPFAM" id="SSF54909">
    <property type="entry name" value="Dimeric alpha+beta barrel"/>
    <property type="match status" value="1"/>
</dbReference>
<keyword evidence="3" id="KW-0804">Transcription</keyword>
<dbReference type="CDD" id="cd00090">
    <property type="entry name" value="HTH_ARSR"/>
    <property type="match status" value="1"/>
</dbReference>
<dbReference type="InterPro" id="IPR019885">
    <property type="entry name" value="Tscrpt_reg_HTH_AsnC-type_CS"/>
</dbReference>
<proteinExistence type="predicted"/>
<dbReference type="Proteomes" id="UP001214250">
    <property type="component" value="Chromosome 1"/>
</dbReference>
<dbReference type="PANTHER" id="PTHR30154">
    <property type="entry name" value="LEUCINE-RESPONSIVE REGULATORY PROTEIN"/>
    <property type="match status" value="1"/>
</dbReference>
<reference evidence="5 6" key="1">
    <citation type="submission" date="2023-02" db="EMBL/GenBank/DDBJ databases">
        <title>Genome sequence of Lentisphaera profundi SAORIC-696.</title>
        <authorList>
            <person name="Kim e."/>
            <person name="Cho J.-C."/>
            <person name="Choi A."/>
            <person name="Kang I."/>
        </authorList>
    </citation>
    <scope>NUCLEOTIDE SEQUENCE [LARGE SCALE GENOMIC DNA]</scope>
    <source>
        <strain evidence="5 6">SAORIC-696</strain>
    </source>
</reference>
<name>A0ABY7VRD8_9BACT</name>
<gene>
    <name evidence="5" type="ORF">PQO03_11140</name>
</gene>
<accession>A0ABY7VRD8</accession>
<keyword evidence="6" id="KW-1185">Reference proteome</keyword>
<dbReference type="PROSITE" id="PS00519">
    <property type="entry name" value="HTH_ASNC_1"/>
    <property type="match status" value="1"/>
</dbReference>
<dbReference type="SMART" id="SM00344">
    <property type="entry name" value="HTH_ASNC"/>
    <property type="match status" value="1"/>
</dbReference>
<dbReference type="InterPro" id="IPR011991">
    <property type="entry name" value="ArsR-like_HTH"/>
</dbReference>
<dbReference type="Gene3D" id="1.10.10.10">
    <property type="entry name" value="Winged helix-like DNA-binding domain superfamily/Winged helix DNA-binding domain"/>
    <property type="match status" value="1"/>
</dbReference>
<evidence type="ECO:0000256" key="3">
    <source>
        <dbReference type="ARBA" id="ARBA00023163"/>
    </source>
</evidence>
<dbReference type="EMBL" id="CP117811">
    <property type="protein sequence ID" value="WDE96262.1"/>
    <property type="molecule type" value="Genomic_DNA"/>
</dbReference>
<dbReference type="PANTHER" id="PTHR30154:SF34">
    <property type="entry name" value="TRANSCRIPTIONAL REGULATOR AZLB"/>
    <property type="match status" value="1"/>
</dbReference>
<dbReference type="Gene3D" id="3.30.70.920">
    <property type="match status" value="1"/>
</dbReference>